<dbReference type="PATRIC" id="fig|44574.3.peg.3063"/>
<dbReference type="RefSeq" id="WP_046850488.1">
    <property type="nucleotide sequence ID" value="NZ_CP011451.1"/>
</dbReference>
<accession>A0A0F7KD56</accession>
<dbReference type="GO" id="GO:0003677">
    <property type="term" value="F:DNA binding"/>
    <property type="evidence" value="ECO:0007669"/>
    <property type="project" value="InterPro"/>
</dbReference>
<dbReference type="OrthoDB" id="3173404at2"/>
<protein>
    <submittedName>
        <fullName evidence="3">Helix-turn-helix protein</fullName>
    </submittedName>
    <submittedName>
        <fullName evidence="2">XRE family transcriptional regulator</fullName>
    </submittedName>
</protein>
<dbReference type="Pfam" id="PF22495">
    <property type="entry name" value="HTH_92"/>
    <property type="match status" value="1"/>
</dbReference>
<dbReference type="InterPro" id="IPR001387">
    <property type="entry name" value="Cro/C1-type_HTH"/>
</dbReference>
<dbReference type="InterPro" id="IPR010982">
    <property type="entry name" value="Lambda_DNA-bd_dom_sf"/>
</dbReference>
<dbReference type="InterPro" id="IPR055172">
    <property type="entry name" value="HTH_RsaL-like"/>
</dbReference>
<dbReference type="CDD" id="cd00093">
    <property type="entry name" value="HTH_XRE"/>
    <property type="match status" value="1"/>
</dbReference>
<evidence type="ECO:0000313" key="4">
    <source>
        <dbReference type="Proteomes" id="UP000034156"/>
    </source>
</evidence>
<dbReference type="Gene3D" id="1.10.260.40">
    <property type="entry name" value="lambda repressor-like DNA-binding domains"/>
    <property type="match status" value="1"/>
</dbReference>
<dbReference type="PROSITE" id="PS50943">
    <property type="entry name" value="HTH_CROC1"/>
    <property type="match status" value="1"/>
</dbReference>
<feature type="domain" description="HTH cro/C1-type" evidence="1">
    <location>
        <begin position="11"/>
        <end position="66"/>
    </location>
</feature>
<organism evidence="2 4">
    <name type="scientific">Nitrosomonas communis</name>
    <dbReference type="NCBI Taxonomy" id="44574"/>
    <lineage>
        <taxon>Bacteria</taxon>
        <taxon>Pseudomonadati</taxon>
        <taxon>Pseudomonadota</taxon>
        <taxon>Betaproteobacteria</taxon>
        <taxon>Nitrosomonadales</taxon>
        <taxon>Nitrosomonadaceae</taxon>
        <taxon>Nitrosomonas</taxon>
    </lineage>
</organism>
<proteinExistence type="predicted"/>
<dbReference type="EMBL" id="VNHT01000141">
    <property type="protein sequence ID" value="TYP69657.1"/>
    <property type="molecule type" value="Genomic_DNA"/>
</dbReference>
<evidence type="ECO:0000313" key="2">
    <source>
        <dbReference type="EMBL" id="AKH38445.1"/>
    </source>
</evidence>
<evidence type="ECO:0000259" key="1">
    <source>
        <dbReference type="PROSITE" id="PS50943"/>
    </source>
</evidence>
<reference evidence="4" key="1">
    <citation type="submission" date="2015-05" db="EMBL/GenBank/DDBJ databases">
        <title>Draft genome of Nitrosomonas communis strain Nm2.</title>
        <authorList>
            <person name="Kozlowski J.A."/>
            <person name="Kits K.D."/>
            <person name="Stein L.Y."/>
        </authorList>
    </citation>
    <scope>NUCLEOTIDE SEQUENCE [LARGE SCALE GENOMIC DNA]</scope>
    <source>
        <strain evidence="4">Nm2</strain>
    </source>
</reference>
<keyword evidence="4" id="KW-1185">Reference proteome</keyword>
<evidence type="ECO:0000313" key="3">
    <source>
        <dbReference type="EMBL" id="TYP69657.1"/>
    </source>
</evidence>
<name>A0A0F7KD56_9PROT</name>
<reference evidence="2 4" key="2">
    <citation type="journal article" date="2016" name="Genome Announc.">
        <title>Genome Sequence of Nitrosomonas communis Strain Nm2, a Mesophilic Ammonia-Oxidizing Bacterium Isolated from Mediterranean Soil.</title>
        <authorList>
            <person name="Kozlowski J.A."/>
            <person name="Kits K.D."/>
            <person name="Stein L.Y."/>
        </authorList>
    </citation>
    <scope>NUCLEOTIDE SEQUENCE [LARGE SCALE GENOMIC DNA]</scope>
    <source>
        <strain evidence="2 4">Nm2</strain>
    </source>
</reference>
<sequence>MKKVYSSVENIAELRRKSGLTQAEFWNKLGVTQSSGSRYESGEGIPKPIRELIRLIYVEEIDLANINRTDLAIAAMLKAQHPKIYKRLKEAIKIKNVYPLD</sequence>
<dbReference type="Proteomes" id="UP000034156">
    <property type="component" value="Chromosome"/>
</dbReference>
<evidence type="ECO:0000313" key="5">
    <source>
        <dbReference type="Proteomes" id="UP000324176"/>
    </source>
</evidence>
<dbReference type="AlphaFoldDB" id="A0A0F7KD56"/>
<dbReference type="Proteomes" id="UP000324176">
    <property type="component" value="Unassembled WGS sequence"/>
</dbReference>
<reference evidence="3 5" key="3">
    <citation type="submission" date="2019-07" db="EMBL/GenBank/DDBJ databases">
        <title>Active sludge and wastewater microbial communities from Klosterneuburg, Austria.</title>
        <authorList>
            <person name="Wagner M."/>
        </authorList>
    </citation>
    <scope>NUCLEOTIDE SEQUENCE [LARGE SCALE GENOMIC DNA]</scope>
    <source>
        <strain evidence="3 5">Nm2</strain>
    </source>
</reference>
<dbReference type="EMBL" id="CP011451">
    <property type="protein sequence ID" value="AKH38445.1"/>
    <property type="molecule type" value="Genomic_DNA"/>
</dbReference>
<gene>
    <name evidence="2" type="ORF">AAW31_12610</name>
    <name evidence="3" type="ORF">BCL69_11413</name>
</gene>
<dbReference type="KEGG" id="nco:AAW31_12610"/>
<dbReference type="SUPFAM" id="SSF47413">
    <property type="entry name" value="lambda repressor-like DNA-binding domains"/>
    <property type="match status" value="1"/>
</dbReference>